<name>A0A0D1IZH1_9MYCO</name>
<protein>
    <submittedName>
        <fullName evidence="2">Acetyltransferase</fullName>
    </submittedName>
</protein>
<dbReference type="PATRIC" id="fig|280871.6.peg.4785"/>
<dbReference type="RefSeq" id="WP_043392747.1">
    <property type="nucleotide sequence ID" value="NZ_JXST01000039.1"/>
</dbReference>
<sequence>MSTRVATTADLSAIADIYAHYVVNSVASFELEAPAAAEWQTRFAKVAAAGLPFLVVERDGRVAGYAYCLPWKARPAYQGTVEDSIYLAPWATGQGAGSELLRALLEASRAAGVREVIAVIADSGDPSSIALHKKLGFDDAGRLRKVGHKHGRDIDTVLLQCSLR</sequence>
<accession>A0A0D1IZH1</accession>
<dbReference type="PANTHER" id="PTHR43072:SF8">
    <property type="entry name" value="ACYLTRANSFERASE FABY-RELATED"/>
    <property type="match status" value="1"/>
</dbReference>
<proteinExistence type="predicted"/>
<dbReference type="PROSITE" id="PS51186">
    <property type="entry name" value="GNAT"/>
    <property type="match status" value="1"/>
</dbReference>
<dbReference type="Gene3D" id="3.40.630.30">
    <property type="match status" value="1"/>
</dbReference>
<keyword evidence="3" id="KW-1185">Reference proteome</keyword>
<comment type="caution">
    <text evidence="2">The sequence shown here is derived from an EMBL/GenBank/DDBJ whole genome shotgun (WGS) entry which is preliminary data.</text>
</comment>
<gene>
    <name evidence="2" type="ORF">TL10_23120</name>
</gene>
<organism evidence="2 3">
    <name type="scientific">Mycolicibacterium llatzerense</name>
    <dbReference type="NCBI Taxonomy" id="280871"/>
    <lineage>
        <taxon>Bacteria</taxon>
        <taxon>Bacillati</taxon>
        <taxon>Actinomycetota</taxon>
        <taxon>Actinomycetes</taxon>
        <taxon>Mycobacteriales</taxon>
        <taxon>Mycobacteriaceae</taxon>
        <taxon>Mycolicibacterium</taxon>
    </lineage>
</organism>
<dbReference type="InterPro" id="IPR000182">
    <property type="entry name" value="GNAT_dom"/>
</dbReference>
<evidence type="ECO:0000313" key="2">
    <source>
        <dbReference type="EMBL" id="KIU14653.1"/>
    </source>
</evidence>
<dbReference type="SUPFAM" id="SSF55729">
    <property type="entry name" value="Acyl-CoA N-acyltransferases (Nat)"/>
    <property type="match status" value="1"/>
</dbReference>
<dbReference type="EMBL" id="JXST01000039">
    <property type="protein sequence ID" value="KIU14653.1"/>
    <property type="molecule type" value="Genomic_DNA"/>
</dbReference>
<dbReference type="OrthoDB" id="3173333at2"/>
<reference evidence="2 3" key="1">
    <citation type="submission" date="2015-01" db="EMBL/GenBank/DDBJ databases">
        <title>Genome sequence of Mycobacterium llatzerense and Mycobacterium immunogenum recovered from brain abscess.</title>
        <authorList>
            <person name="Greninger A.L."/>
            <person name="Langelier C."/>
            <person name="Cunningham G."/>
            <person name="Chiu C.Y."/>
            <person name="Miller S."/>
        </authorList>
    </citation>
    <scope>NUCLEOTIDE SEQUENCE [LARGE SCALE GENOMIC DNA]</scope>
    <source>
        <strain evidence="2 3">CLUC14</strain>
    </source>
</reference>
<dbReference type="PANTHER" id="PTHR43072">
    <property type="entry name" value="N-ACETYLTRANSFERASE"/>
    <property type="match status" value="1"/>
</dbReference>
<keyword evidence="2" id="KW-0808">Transferase</keyword>
<dbReference type="InterPro" id="IPR016181">
    <property type="entry name" value="Acyl_CoA_acyltransferase"/>
</dbReference>
<evidence type="ECO:0000259" key="1">
    <source>
        <dbReference type="PROSITE" id="PS51186"/>
    </source>
</evidence>
<dbReference type="CDD" id="cd04301">
    <property type="entry name" value="NAT_SF"/>
    <property type="match status" value="1"/>
</dbReference>
<dbReference type="Proteomes" id="UP000032221">
    <property type="component" value="Unassembled WGS sequence"/>
</dbReference>
<feature type="domain" description="N-acetyltransferase" evidence="1">
    <location>
        <begin position="1"/>
        <end position="164"/>
    </location>
</feature>
<dbReference type="GO" id="GO:0016747">
    <property type="term" value="F:acyltransferase activity, transferring groups other than amino-acyl groups"/>
    <property type="evidence" value="ECO:0007669"/>
    <property type="project" value="InterPro"/>
</dbReference>
<dbReference type="AlphaFoldDB" id="A0A0D1IZH1"/>
<dbReference type="STRING" id="280871.TL10_23120"/>
<dbReference type="Pfam" id="PF13420">
    <property type="entry name" value="Acetyltransf_4"/>
    <property type="match status" value="1"/>
</dbReference>
<evidence type="ECO:0000313" key="3">
    <source>
        <dbReference type="Proteomes" id="UP000032221"/>
    </source>
</evidence>